<dbReference type="AlphaFoldDB" id="G4YEE0"/>
<name>G4YEE0_PHYSP</name>
<feature type="chain" id="PRO_5003471428" description="RxLR effector protein" evidence="2">
    <location>
        <begin position="25"/>
        <end position="161"/>
    </location>
</feature>
<accession>G4YEE0</accession>
<gene>
    <name evidence="3" type="ORF">PHYSODRAFT_353350</name>
</gene>
<dbReference type="GeneID" id="20649348"/>
<keyword evidence="4" id="KW-1185">Reference proteome</keyword>
<proteinExistence type="predicted"/>
<dbReference type="Proteomes" id="UP000002640">
    <property type="component" value="Unassembled WGS sequence"/>
</dbReference>
<keyword evidence="2" id="KW-0732">Signal</keyword>
<organism evidence="3 4">
    <name type="scientific">Phytophthora sojae (strain P6497)</name>
    <name type="common">Soybean stem and root rot agent</name>
    <name type="synonym">Phytophthora megasperma f. sp. glycines</name>
    <dbReference type="NCBI Taxonomy" id="1094619"/>
    <lineage>
        <taxon>Eukaryota</taxon>
        <taxon>Sar</taxon>
        <taxon>Stramenopiles</taxon>
        <taxon>Oomycota</taxon>
        <taxon>Peronosporomycetes</taxon>
        <taxon>Peronosporales</taxon>
        <taxon>Peronosporaceae</taxon>
        <taxon>Phytophthora</taxon>
    </lineage>
</organism>
<dbReference type="InParanoid" id="G4YEE0"/>
<evidence type="ECO:0000256" key="1">
    <source>
        <dbReference type="SAM" id="MobiDB-lite"/>
    </source>
</evidence>
<feature type="compositionally biased region" description="Polar residues" evidence="1">
    <location>
        <begin position="28"/>
        <end position="51"/>
    </location>
</feature>
<dbReference type="KEGG" id="psoj:PHYSODRAFT_353350"/>
<evidence type="ECO:0008006" key="5">
    <source>
        <dbReference type="Google" id="ProtNLM"/>
    </source>
</evidence>
<feature type="signal peptide" evidence="2">
    <location>
        <begin position="1"/>
        <end position="24"/>
    </location>
</feature>
<reference evidence="3 4" key="1">
    <citation type="journal article" date="2006" name="Science">
        <title>Phytophthora genome sequences uncover evolutionary origins and mechanisms of pathogenesis.</title>
        <authorList>
            <person name="Tyler B.M."/>
            <person name="Tripathy S."/>
            <person name="Zhang X."/>
            <person name="Dehal P."/>
            <person name="Jiang R.H."/>
            <person name="Aerts A."/>
            <person name="Arredondo F.D."/>
            <person name="Baxter L."/>
            <person name="Bensasson D."/>
            <person name="Beynon J.L."/>
            <person name="Chapman J."/>
            <person name="Damasceno C.M."/>
            <person name="Dorrance A.E."/>
            <person name="Dou D."/>
            <person name="Dickerman A.W."/>
            <person name="Dubchak I.L."/>
            <person name="Garbelotto M."/>
            <person name="Gijzen M."/>
            <person name="Gordon S.G."/>
            <person name="Govers F."/>
            <person name="Grunwald N.J."/>
            <person name="Huang W."/>
            <person name="Ivors K.L."/>
            <person name="Jones R.W."/>
            <person name="Kamoun S."/>
            <person name="Krampis K."/>
            <person name="Lamour K.H."/>
            <person name="Lee M.K."/>
            <person name="McDonald W.H."/>
            <person name="Medina M."/>
            <person name="Meijer H.J."/>
            <person name="Nordberg E.K."/>
            <person name="Maclean D.J."/>
            <person name="Ospina-Giraldo M.D."/>
            <person name="Morris P.F."/>
            <person name="Phuntumart V."/>
            <person name="Putnam N.H."/>
            <person name="Rash S."/>
            <person name="Rose J.K."/>
            <person name="Sakihama Y."/>
            <person name="Salamov A.A."/>
            <person name="Savidor A."/>
            <person name="Scheuring C.F."/>
            <person name="Smith B.M."/>
            <person name="Sobral B.W."/>
            <person name="Terry A."/>
            <person name="Torto-Alalibo T.A."/>
            <person name="Win J."/>
            <person name="Xu Z."/>
            <person name="Zhang H."/>
            <person name="Grigoriev I.V."/>
            <person name="Rokhsar D.S."/>
            <person name="Boore J.L."/>
        </authorList>
    </citation>
    <scope>NUCLEOTIDE SEQUENCE [LARGE SCALE GENOMIC DNA]</scope>
    <source>
        <strain evidence="3 4">P6497</strain>
    </source>
</reference>
<protein>
    <recommendedName>
        <fullName evidence="5">RxLR effector protein</fullName>
    </recommendedName>
</protein>
<sequence>MRILLWFLHVALITLLQSTAMVAAKSANSELSKTSESRASMDQARANSTMDPPQPHLRGNDNVGGFQDSSTEEDRGFFDQAAKFTEKLIGTTRMDSLRQKMEIPSFKLARALGKTPKQFEDKLMKNLAKKGITDPVKIERSKALAQEYGLYFVRNMGAGKL</sequence>
<dbReference type="EMBL" id="JH159151">
    <property type="protein sequence ID" value="EGZ26847.1"/>
    <property type="molecule type" value="Genomic_DNA"/>
</dbReference>
<dbReference type="RefSeq" id="XP_009514122.1">
    <property type="nucleotide sequence ID" value="XM_009515827.1"/>
</dbReference>
<evidence type="ECO:0000313" key="3">
    <source>
        <dbReference type="EMBL" id="EGZ26847.1"/>
    </source>
</evidence>
<evidence type="ECO:0000256" key="2">
    <source>
        <dbReference type="SAM" id="SignalP"/>
    </source>
</evidence>
<evidence type="ECO:0000313" key="4">
    <source>
        <dbReference type="Proteomes" id="UP000002640"/>
    </source>
</evidence>
<feature type="region of interest" description="Disordered" evidence="1">
    <location>
        <begin position="28"/>
        <end position="73"/>
    </location>
</feature>